<evidence type="ECO:0000313" key="2">
    <source>
        <dbReference type="Proteomes" id="UP000824469"/>
    </source>
</evidence>
<sequence length="98" mass="10427">MATFPPPSPKEKAKLATPVLAYPFIVLKSSGVKGDVTLNDINKRILMPPKKPIQHLVGDYARSPFVASTGFGLSGKAAVALTKIHTQGKGAITIMRTK</sequence>
<proteinExistence type="predicted"/>
<evidence type="ECO:0000313" key="1">
    <source>
        <dbReference type="EMBL" id="KAH9295528.1"/>
    </source>
</evidence>
<reference evidence="1 2" key="1">
    <citation type="journal article" date="2021" name="Nat. Plants">
        <title>The Taxus genome provides insights into paclitaxel biosynthesis.</title>
        <authorList>
            <person name="Xiong X."/>
            <person name="Gou J."/>
            <person name="Liao Q."/>
            <person name="Li Y."/>
            <person name="Zhou Q."/>
            <person name="Bi G."/>
            <person name="Li C."/>
            <person name="Du R."/>
            <person name="Wang X."/>
            <person name="Sun T."/>
            <person name="Guo L."/>
            <person name="Liang H."/>
            <person name="Lu P."/>
            <person name="Wu Y."/>
            <person name="Zhang Z."/>
            <person name="Ro D.K."/>
            <person name="Shang Y."/>
            <person name="Huang S."/>
            <person name="Yan J."/>
        </authorList>
    </citation>
    <scope>NUCLEOTIDE SEQUENCE [LARGE SCALE GENOMIC DNA]</scope>
    <source>
        <strain evidence="1">Ta-2019</strain>
    </source>
</reference>
<dbReference type="AlphaFoldDB" id="A0AA38CB41"/>
<organism evidence="1 2">
    <name type="scientific">Taxus chinensis</name>
    <name type="common">Chinese yew</name>
    <name type="synonym">Taxus wallichiana var. chinensis</name>
    <dbReference type="NCBI Taxonomy" id="29808"/>
    <lineage>
        <taxon>Eukaryota</taxon>
        <taxon>Viridiplantae</taxon>
        <taxon>Streptophyta</taxon>
        <taxon>Embryophyta</taxon>
        <taxon>Tracheophyta</taxon>
        <taxon>Spermatophyta</taxon>
        <taxon>Pinopsida</taxon>
        <taxon>Pinidae</taxon>
        <taxon>Conifers II</taxon>
        <taxon>Cupressales</taxon>
        <taxon>Taxaceae</taxon>
        <taxon>Taxus</taxon>
    </lineage>
</organism>
<accession>A0AA38CB41</accession>
<dbReference type="EMBL" id="JAHRHJ020000011">
    <property type="protein sequence ID" value="KAH9295528.1"/>
    <property type="molecule type" value="Genomic_DNA"/>
</dbReference>
<dbReference type="InterPro" id="IPR039933">
    <property type="entry name" value="XRI1"/>
</dbReference>
<dbReference type="PANTHER" id="PTHR33385:SF18">
    <property type="entry name" value="XRI1-LIKE PROTEIN"/>
    <property type="match status" value="1"/>
</dbReference>
<dbReference type="Proteomes" id="UP000824469">
    <property type="component" value="Unassembled WGS sequence"/>
</dbReference>
<dbReference type="PANTHER" id="PTHR33385">
    <property type="entry name" value="PROTEIN XRI1"/>
    <property type="match status" value="1"/>
</dbReference>
<feature type="non-terminal residue" evidence="1">
    <location>
        <position position="98"/>
    </location>
</feature>
<name>A0AA38CB41_TAXCH</name>
<dbReference type="OMA" id="RITVMRT"/>
<dbReference type="GO" id="GO:0007140">
    <property type="term" value="P:male meiotic nuclear division"/>
    <property type="evidence" value="ECO:0007669"/>
    <property type="project" value="InterPro"/>
</dbReference>
<comment type="caution">
    <text evidence="1">The sequence shown here is derived from an EMBL/GenBank/DDBJ whole genome shotgun (WGS) entry which is preliminary data.</text>
</comment>
<protein>
    <submittedName>
        <fullName evidence="1">Uncharacterized protein</fullName>
    </submittedName>
</protein>
<dbReference type="GO" id="GO:0007143">
    <property type="term" value="P:female meiotic nuclear division"/>
    <property type="evidence" value="ECO:0007669"/>
    <property type="project" value="InterPro"/>
</dbReference>
<keyword evidence="2" id="KW-1185">Reference proteome</keyword>
<gene>
    <name evidence="1" type="ORF">KI387_039116</name>
</gene>